<dbReference type="AlphaFoldDB" id="A0A194AJM7"/>
<dbReference type="STRING" id="1592317.DPF_1658"/>
<keyword evidence="1" id="KW-0732">Signal</keyword>
<proteinExistence type="predicted"/>
<reference evidence="3" key="1">
    <citation type="submission" date="2016-06" db="EMBL/GenBank/DDBJ databases">
        <title>Draft genome sequence of Desulfoplanes formicivorans strain Pf12B.</title>
        <authorList>
            <person name="Watanabe M."/>
            <person name="Kojima H."/>
            <person name="Fukui M."/>
        </authorList>
    </citation>
    <scope>NUCLEOTIDE SEQUENCE [LARGE SCALE GENOMIC DNA]</scope>
    <source>
        <strain evidence="3">Pf12B</strain>
    </source>
</reference>
<accession>A0A194AJM7</accession>
<dbReference type="Proteomes" id="UP000095200">
    <property type="component" value="Unassembled WGS sequence"/>
</dbReference>
<evidence type="ECO:0000313" key="2">
    <source>
        <dbReference type="EMBL" id="GAU08939.1"/>
    </source>
</evidence>
<protein>
    <recommendedName>
        <fullName evidence="4">DUF5666 domain-containing protein</fullName>
    </recommendedName>
</protein>
<keyword evidence="3" id="KW-1185">Reference proteome</keyword>
<evidence type="ECO:0008006" key="4">
    <source>
        <dbReference type="Google" id="ProtNLM"/>
    </source>
</evidence>
<gene>
    <name evidence="2" type="ORF">DPF_1658</name>
</gene>
<dbReference type="RefSeq" id="WP_069858976.1">
    <property type="nucleotide sequence ID" value="NZ_BDFE01000016.1"/>
</dbReference>
<evidence type="ECO:0000256" key="1">
    <source>
        <dbReference type="SAM" id="SignalP"/>
    </source>
</evidence>
<feature type="chain" id="PRO_5008507618" description="DUF5666 domain-containing protein" evidence="1">
    <location>
        <begin position="22"/>
        <end position="97"/>
    </location>
</feature>
<name>A0A194AJM7_9BACT</name>
<comment type="caution">
    <text evidence="2">The sequence shown here is derived from an EMBL/GenBank/DDBJ whole genome shotgun (WGS) entry which is preliminary data.</text>
</comment>
<dbReference type="EMBL" id="BDFE01000016">
    <property type="protein sequence ID" value="GAU08939.1"/>
    <property type="molecule type" value="Genomic_DNA"/>
</dbReference>
<evidence type="ECO:0000313" key="3">
    <source>
        <dbReference type="Proteomes" id="UP000095200"/>
    </source>
</evidence>
<feature type="signal peptide" evidence="1">
    <location>
        <begin position="1"/>
        <end position="21"/>
    </location>
</feature>
<sequence length="97" mass="10814">MKKAVWCLVVLLVVMTPLVWADGLQVVIGVIQEKENNAITVNGHIYYPVNENMTLEEFSVGDKVKILYGSNPSGQRYYHAIVKPEESLPTMEVVPPA</sequence>
<organism evidence="2 3">
    <name type="scientific">Desulfoplanes formicivorans</name>
    <dbReference type="NCBI Taxonomy" id="1592317"/>
    <lineage>
        <taxon>Bacteria</taxon>
        <taxon>Pseudomonadati</taxon>
        <taxon>Thermodesulfobacteriota</taxon>
        <taxon>Desulfovibrionia</taxon>
        <taxon>Desulfovibrionales</taxon>
        <taxon>Desulfoplanaceae</taxon>
        <taxon>Desulfoplanes</taxon>
    </lineage>
</organism>